<feature type="compositionally biased region" description="Acidic residues" evidence="1">
    <location>
        <begin position="438"/>
        <end position="452"/>
    </location>
</feature>
<reference evidence="3" key="1">
    <citation type="submission" date="2021-01" db="EMBL/GenBank/DDBJ databases">
        <authorList>
            <person name="Bezrukov I."/>
        </authorList>
    </citation>
    <scope>NUCLEOTIDE SEQUENCE</scope>
</reference>
<accession>A0A8S1ZM38</accession>
<evidence type="ECO:0000313" key="3">
    <source>
        <dbReference type="EMBL" id="CAE5959974.1"/>
    </source>
</evidence>
<dbReference type="Pfam" id="PF14392">
    <property type="entry name" value="zf-CCHC_4"/>
    <property type="match status" value="1"/>
</dbReference>
<protein>
    <recommendedName>
        <fullName evidence="2">Zinc knuckle CX2CX4HX4C domain-containing protein</fullName>
    </recommendedName>
</protein>
<dbReference type="PANTHER" id="PTHR31286">
    <property type="entry name" value="GLYCINE-RICH CELL WALL STRUCTURAL PROTEIN 1.8-LIKE"/>
    <property type="match status" value="1"/>
</dbReference>
<evidence type="ECO:0000313" key="4">
    <source>
        <dbReference type="Proteomes" id="UP000682877"/>
    </source>
</evidence>
<dbReference type="InterPro" id="IPR040256">
    <property type="entry name" value="At4g02000-like"/>
</dbReference>
<dbReference type="Proteomes" id="UP000682877">
    <property type="component" value="Chromosome 1"/>
</dbReference>
<dbReference type="PANTHER" id="PTHR31286:SF178">
    <property type="entry name" value="DUF4283 DOMAIN-CONTAINING PROTEIN"/>
    <property type="match status" value="1"/>
</dbReference>
<evidence type="ECO:0000256" key="1">
    <source>
        <dbReference type="SAM" id="MobiDB-lite"/>
    </source>
</evidence>
<feature type="compositionally biased region" description="Basic and acidic residues" evidence="1">
    <location>
        <begin position="170"/>
        <end position="202"/>
    </location>
</feature>
<feature type="compositionally biased region" description="Polar residues" evidence="1">
    <location>
        <begin position="681"/>
        <end position="696"/>
    </location>
</feature>
<dbReference type="EMBL" id="LR999451">
    <property type="protein sequence ID" value="CAE5959974.1"/>
    <property type="molecule type" value="Genomic_DNA"/>
</dbReference>
<name>A0A8S1ZM38_ARAAE</name>
<feature type="region of interest" description="Disordered" evidence="1">
    <location>
        <begin position="1"/>
        <end position="23"/>
    </location>
</feature>
<feature type="compositionally biased region" description="Basic and acidic residues" evidence="1">
    <location>
        <begin position="279"/>
        <end position="319"/>
    </location>
</feature>
<feature type="domain" description="Zinc knuckle CX2CX4HX4C" evidence="2">
    <location>
        <begin position="101"/>
        <end position="147"/>
    </location>
</feature>
<dbReference type="InterPro" id="IPR025836">
    <property type="entry name" value="Zn_knuckle_CX2CX4HX4C"/>
</dbReference>
<feature type="compositionally biased region" description="Polar residues" evidence="1">
    <location>
        <begin position="205"/>
        <end position="227"/>
    </location>
</feature>
<keyword evidence="4" id="KW-1185">Reference proteome</keyword>
<proteinExistence type="predicted"/>
<evidence type="ECO:0000259" key="2">
    <source>
        <dbReference type="Pfam" id="PF14392"/>
    </source>
</evidence>
<feature type="compositionally biased region" description="Basic and acidic residues" evidence="1">
    <location>
        <begin position="336"/>
        <end position="348"/>
    </location>
</feature>
<feature type="region of interest" description="Disordered" evidence="1">
    <location>
        <begin position="413"/>
        <end position="452"/>
    </location>
</feature>
<dbReference type="AlphaFoldDB" id="A0A8S1ZM38"/>
<feature type="compositionally biased region" description="Basic residues" evidence="1">
    <location>
        <begin position="326"/>
        <end position="335"/>
    </location>
</feature>
<gene>
    <name evidence="3" type="ORF">AARE701A_LOCUS3444</name>
</gene>
<sequence length="724" mass="80181">MKNSIRDGQATRDSPSSEDDEPIQLPALDNSALIRRFRFTVVGRVFHTGGRSMEAFLAFMPSAGIWDVEGRAREAFRGIGDAIGRVSEVDVTEARVLVAVNVTKPLKFKKRVLTDNGEEVMVSLTYEKLFRYCFTCHLISHEERDCPHLSENQKQLNKDRRGGIFANGGRRPEEERALAVRREREHRDGNRSREERRGEARVSGRRSTSELSSRATNLPSQSSNPPASRQVRRNLYLTKEVPRSDTNRNPVWQRIGVEADKTHHRNREPSIQSSSGSRKKPEDVPQRTLEIRRSSDGHRIPLRRRESPLRIRSPAREEPSLENWRSSRRPPRHQSNRSERTPSAHRDFPAGCGSNLAAKEKGKGKMVDVAAHCVLGDDEAIDAATPVPADFEFGSGSGTAAGANEVLDSSLPHPQEITTGQGKEFPASAGEVGRETMMEDAAEEVNEGEDWVDEDDGLADWAEDDTGLSDWTEDDTLARVPDEQLEIQCTQGGDSIPSDWENLVDEEADTEKEITEEDIRLMQELEKEMILDGLLDNDDLLGEELLAGDNDGMMDEEDSQERTLSEAVVPIVHSRVEVPATSQSPSSKRHRSPSRERSVTRRSSRSDGPAVGGPGSVVTGPVDQNGISEPKNSEPKKTVIPQSPKLFTAASRKLKLFGPKISPKKRSAPPVSGPLGEAPSRSVNNNPQQEAVSTMNNKDKKKEAKAKKPMIGEAESRISPDPPT</sequence>
<organism evidence="3 4">
    <name type="scientific">Arabidopsis arenosa</name>
    <name type="common">Sand rock-cress</name>
    <name type="synonym">Cardaminopsis arenosa</name>
    <dbReference type="NCBI Taxonomy" id="38785"/>
    <lineage>
        <taxon>Eukaryota</taxon>
        <taxon>Viridiplantae</taxon>
        <taxon>Streptophyta</taxon>
        <taxon>Embryophyta</taxon>
        <taxon>Tracheophyta</taxon>
        <taxon>Spermatophyta</taxon>
        <taxon>Magnoliopsida</taxon>
        <taxon>eudicotyledons</taxon>
        <taxon>Gunneridae</taxon>
        <taxon>Pentapetalae</taxon>
        <taxon>rosids</taxon>
        <taxon>malvids</taxon>
        <taxon>Brassicales</taxon>
        <taxon>Brassicaceae</taxon>
        <taxon>Camelineae</taxon>
        <taxon>Arabidopsis</taxon>
    </lineage>
</organism>
<feature type="region of interest" description="Disordered" evidence="1">
    <location>
        <begin position="148"/>
        <end position="352"/>
    </location>
</feature>
<feature type="region of interest" description="Disordered" evidence="1">
    <location>
        <begin position="546"/>
        <end position="724"/>
    </location>
</feature>